<gene>
    <name evidence="2" type="ORF">IFR04_005570</name>
</gene>
<sequence>MEALVADLTLQELERYKYEDVPAENTIRILTLYPGAPRTRLEGRLDLASLDDKPRYEAISYVWGNATRCDEIMIDGKSLGLTQSISDALQRMRLENMPRRLWADQVCINQDDLNERGHQVKLMGQIYKNTTKVLVWLGRDGKNLAKPALDKFLALQEIFKDEELLDQFTEDQKEHPETFDDGSWRPLSKFYNLPWFRRVWVGQEAGDGSLPSWVPDWGNNSKRVPIGHRDIWFRAAGDIAPSFNIEESVNLLNIKGLELDAIATSSIEFTSEDFDFGQLQGRQASEISGSTVLIRDYLSFHSSIWLQHGAAYLTRVLGDTGLLHEDVTKAGEGGDAFAWNQSARSVCKRRSFFRTAKGYYGLGPSELEINDVVVVLFGGTTPYVIRKTEQGYYFVGECYIHGLMNGEAIAMMERGELTEKTFEIR</sequence>
<dbReference type="OrthoDB" id="2288928at2759"/>
<protein>
    <recommendedName>
        <fullName evidence="1">Heterokaryon incompatibility domain-containing protein</fullName>
    </recommendedName>
</protein>
<dbReference type="PANTHER" id="PTHR24148:SF64">
    <property type="entry name" value="HETEROKARYON INCOMPATIBILITY DOMAIN-CONTAINING PROTEIN"/>
    <property type="match status" value="1"/>
</dbReference>
<dbReference type="Pfam" id="PF26639">
    <property type="entry name" value="Het-6_barrel"/>
    <property type="match status" value="1"/>
</dbReference>
<evidence type="ECO:0000313" key="2">
    <source>
        <dbReference type="EMBL" id="KAG4421268.1"/>
    </source>
</evidence>
<dbReference type="AlphaFoldDB" id="A0A8H7TM49"/>
<proteinExistence type="predicted"/>
<dbReference type="InterPro" id="IPR010730">
    <property type="entry name" value="HET"/>
</dbReference>
<dbReference type="PANTHER" id="PTHR24148">
    <property type="entry name" value="ANKYRIN REPEAT DOMAIN-CONTAINING PROTEIN 39 HOMOLOG-RELATED"/>
    <property type="match status" value="1"/>
</dbReference>
<dbReference type="InterPro" id="IPR052895">
    <property type="entry name" value="HetReg/Transcr_Mod"/>
</dbReference>
<feature type="domain" description="Heterokaryon incompatibility" evidence="1">
    <location>
        <begin position="56"/>
        <end position="204"/>
    </location>
</feature>
<name>A0A8H7TM49_9HELO</name>
<reference evidence="2" key="1">
    <citation type="submission" date="2021-02" db="EMBL/GenBank/DDBJ databases">
        <title>Genome sequence Cadophora malorum strain M34.</title>
        <authorList>
            <person name="Stefanovic E."/>
            <person name="Vu D."/>
            <person name="Scully C."/>
            <person name="Dijksterhuis J."/>
            <person name="Roader J."/>
            <person name="Houbraken J."/>
        </authorList>
    </citation>
    <scope>NUCLEOTIDE SEQUENCE</scope>
    <source>
        <strain evidence="2">M34</strain>
    </source>
</reference>
<dbReference type="Pfam" id="PF06985">
    <property type="entry name" value="HET"/>
    <property type="match status" value="1"/>
</dbReference>
<dbReference type="EMBL" id="JAFJYH010000068">
    <property type="protein sequence ID" value="KAG4421268.1"/>
    <property type="molecule type" value="Genomic_DNA"/>
</dbReference>
<evidence type="ECO:0000313" key="3">
    <source>
        <dbReference type="Proteomes" id="UP000664132"/>
    </source>
</evidence>
<comment type="caution">
    <text evidence="2">The sequence shown here is derived from an EMBL/GenBank/DDBJ whole genome shotgun (WGS) entry which is preliminary data.</text>
</comment>
<accession>A0A8H7TM49</accession>
<evidence type="ECO:0000259" key="1">
    <source>
        <dbReference type="Pfam" id="PF06985"/>
    </source>
</evidence>
<organism evidence="2 3">
    <name type="scientific">Cadophora malorum</name>
    <dbReference type="NCBI Taxonomy" id="108018"/>
    <lineage>
        <taxon>Eukaryota</taxon>
        <taxon>Fungi</taxon>
        <taxon>Dikarya</taxon>
        <taxon>Ascomycota</taxon>
        <taxon>Pezizomycotina</taxon>
        <taxon>Leotiomycetes</taxon>
        <taxon>Helotiales</taxon>
        <taxon>Ploettnerulaceae</taxon>
        <taxon>Cadophora</taxon>
    </lineage>
</organism>
<dbReference type="Proteomes" id="UP000664132">
    <property type="component" value="Unassembled WGS sequence"/>
</dbReference>
<keyword evidence="3" id="KW-1185">Reference proteome</keyword>